<feature type="transmembrane region" description="Helical" evidence="7">
    <location>
        <begin position="174"/>
        <end position="197"/>
    </location>
</feature>
<feature type="transmembrane region" description="Helical" evidence="7">
    <location>
        <begin position="217"/>
        <end position="237"/>
    </location>
</feature>
<evidence type="ECO:0000256" key="2">
    <source>
        <dbReference type="ARBA" id="ARBA00007400"/>
    </source>
</evidence>
<feature type="transmembrane region" description="Helical" evidence="7">
    <location>
        <begin position="287"/>
        <end position="306"/>
    </location>
</feature>
<proteinExistence type="inferred from homology"/>
<name>A0A3A3GQY2_PANTH</name>
<evidence type="ECO:0000256" key="4">
    <source>
        <dbReference type="ARBA" id="ARBA00022692"/>
    </source>
</evidence>
<dbReference type="GO" id="GO:0016413">
    <property type="term" value="F:O-acetyltransferase activity"/>
    <property type="evidence" value="ECO:0007669"/>
    <property type="project" value="TreeGrafter"/>
</dbReference>
<dbReference type="GO" id="GO:0005886">
    <property type="term" value="C:plasma membrane"/>
    <property type="evidence" value="ECO:0007669"/>
    <property type="project" value="UniProtKB-SubCell"/>
</dbReference>
<keyword evidence="9" id="KW-0012">Acyltransferase</keyword>
<accession>A0A3A3GQY2</accession>
<comment type="caution">
    <text evidence="9">The sequence shown here is derived from an EMBL/GenBank/DDBJ whole genome shotgun (WGS) entry which is preliminary data.</text>
</comment>
<evidence type="ECO:0000256" key="6">
    <source>
        <dbReference type="ARBA" id="ARBA00023136"/>
    </source>
</evidence>
<comment type="similarity">
    <text evidence="2">Belongs to the acyltransferase 3 family.</text>
</comment>
<dbReference type="PANTHER" id="PTHR40074:SF2">
    <property type="entry name" value="O-ACETYLTRANSFERASE WECH"/>
    <property type="match status" value="1"/>
</dbReference>
<dbReference type="PANTHER" id="PTHR40074">
    <property type="entry name" value="O-ACETYLTRANSFERASE WECH"/>
    <property type="match status" value="1"/>
</dbReference>
<gene>
    <name evidence="9" type="ORF">DQX05_06005</name>
</gene>
<feature type="transmembrane region" description="Helical" evidence="7">
    <location>
        <begin position="132"/>
        <end position="153"/>
    </location>
</feature>
<dbReference type="Proteomes" id="UP000266177">
    <property type="component" value="Unassembled WGS sequence"/>
</dbReference>
<comment type="subcellular location">
    <subcellularLocation>
        <location evidence="1">Cell membrane</location>
        <topology evidence="1">Multi-pass membrane protein</topology>
    </subcellularLocation>
</comment>
<dbReference type="InterPro" id="IPR002656">
    <property type="entry name" value="Acyl_transf_3_dom"/>
</dbReference>
<keyword evidence="6 7" id="KW-0472">Membrane</keyword>
<evidence type="ECO:0000313" key="10">
    <source>
        <dbReference type="Proteomes" id="UP000266177"/>
    </source>
</evidence>
<keyword evidence="4 7" id="KW-0812">Transmembrane</keyword>
<keyword evidence="9" id="KW-0808">Transferase</keyword>
<keyword evidence="3" id="KW-1003">Cell membrane</keyword>
<evidence type="ECO:0000256" key="7">
    <source>
        <dbReference type="SAM" id="Phobius"/>
    </source>
</evidence>
<dbReference type="GO" id="GO:0009246">
    <property type="term" value="P:enterobacterial common antigen biosynthetic process"/>
    <property type="evidence" value="ECO:0007669"/>
    <property type="project" value="TreeGrafter"/>
</dbReference>
<evidence type="ECO:0000313" key="9">
    <source>
        <dbReference type="EMBL" id="RJG25630.1"/>
    </source>
</evidence>
<evidence type="ECO:0000256" key="3">
    <source>
        <dbReference type="ARBA" id="ARBA00022475"/>
    </source>
</evidence>
<feature type="transmembrane region" description="Helical" evidence="7">
    <location>
        <begin position="349"/>
        <end position="371"/>
    </location>
</feature>
<dbReference type="OrthoDB" id="569695at2"/>
<feature type="transmembrane region" description="Helical" evidence="7">
    <location>
        <begin position="318"/>
        <end position="337"/>
    </location>
</feature>
<dbReference type="Pfam" id="PF01757">
    <property type="entry name" value="Acyl_transf_3"/>
    <property type="match status" value="1"/>
</dbReference>
<dbReference type="AlphaFoldDB" id="A0A3A3GQY2"/>
<evidence type="ECO:0000256" key="5">
    <source>
        <dbReference type="ARBA" id="ARBA00022989"/>
    </source>
</evidence>
<organism evidence="9 10">
    <name type="scientific">Paenibacillus thiaminolyticus</name>
    <name type="common">Bacillus thiaminolyticus</name>
    <dbReference type="NCBI Taxonomy" id="49283"/>
    <lineage>
        <taxon>Bacteria</taxon>
        <taxon>Bacillati</taxon>
        <taxon>Bacillota</taxon>
        <taxon>Bacilli</taxon>
        <taxon>Bacillales</taxon>
        <taxon>Paenibacillaceae</taxon>
        <taxon>Paenibacillus</taxon>
    </lineage>
</organism>
<evidence type="ECO:0000259" key="8">
    <source>
        <dbReference type="Pfam" id="PF01757"/>
    </source>
</evidence>
<sequence>MAIDRSHAAPRKERIDEITILRAFAFFAIVLQHCIGEYIYRPDIPAEQAIFLGMIYHFTRYGTLTFVFLSAVILFYNYDYTVPYGNFLKRRAAAVLAPFTIWTVIYGIYTLRGQLLAPEGWRLLASQFITPTYGYQLWFVLMIFQLYLIFPWLDRGARAIGRRIQSRAAGQGQIERRVVLLLAALAAAYAGLMYWSYSMAPAWDAPAWLRPLLGHRTMLLPFYFFYIALGIVCAWHVQRWRDLMRRSVPWSLLLFIIFYTYAGYRLLEAGVAPINLNISTYLKPSVFLLILAQLPLMYALALYVCRRKGRAYRILHKIGTYSFGGYLVHVLVLGQIARFTRETPLAGMHAALTLMTWAAVAALSIGITMLLDRLPFGVWLTGPMGRRQAASAKQLGSNPAALPYR</sequence>
<protein>
    <submittedName>
        <fullName evidence="9">Acyltransferase</fullName>
    </submittedName>
</protein>
<feature type="domain" description="Acyltransferase 3" evidence="8">
    <location>
        <begin position="16"/>
        <end position="371"/>
    </location>
</feature>
<feature type="transmembrane region" description="Helical" evidence="7">
    <location>
        <begin position="60"/>
        <end position="80"/>
    </location>
</feature>
<feature type="transmembrane region" description="Helical" evidence="7">
    <location>
        <begin position="92"/>
        <end position="112"/>
    </location>
</feature>
<feature type="transmembrane region" description="Helical" evidence="7">
    <location>
        <begin position="20"/>
        <end position="40"/>
    </location>
</feature>
<feature type="transmembrane region" description="Helical" evidence="7">
    <location>
        <begin position="249"/>
        <end position="267"/>
    </location>
</feature>
<keyword evidence="5 7" id="KW-1133">Transmembrane helix</keyword>
<dbReference type="EMBL" id="QYZD01000003">
    <property type="protein sequence ID" value="RJG25630.1"/>
    <property type="molecule type" value="Genomic_DNA"/>
</dbReference>
<reference evidence="9 10" key="1">
    <citation type="submission" date="2018-09" db="EMBL/GenBank/DDBJ databases">
        <title>Paenibacillus SK2017-BO5.</title>
        <authorList>
            <person name="Piskunova J.V."/>
            <person name="Dubiley S.A."/>
            <person name="Severinov K.V."/>
        </authorList>
    </citation>
    <scope>NUCLEOTIDE SEQUENCE [LARGE SCALE GENOMIC DNA]</scope>
    <source>
        <strain evidence="9 10">BO5</strain>
    </source>
</reference>
<dbReference type="RefSeq" id="WP_119791766.1">
    <property type="nucleotide sequence ID" value="NZ_QYZD01000003.1"/>
</dbReference>
<evidence type="ECO:0000256" key="1">
    <source>
        <dbReference type="ARBA" id="ARBA00004651"/>
    </source>
</evidence>